<dbReference type="Proteomes" id="UP000663720">
    <property type="component" value="Chromosome"/>
</dbReference>
<dbReference type="GO" id="GO:0016787">
    <property type="term" value="F:hydrolase activity"/>
    <property type="evidence" value="ECO:0007669"/>
    <property type="project" value="UniProtKB-KW"/>
</dbReference>
<protein>
    <submittedName>
        <fullName evidence="2">Alpha/beta hydrolase fold-containing protein</fullName>
    </submittedName>
</protein>
<accession>A0A975GHY4</accession>
<reference evidence="2" key="1">
    <citation type="journal article" date="2021" name="Microb. Physiol.">
        <title>Proteogenomic Insights into the Physiology of Marine, Sulfate-Reducing, Filamentous Desulfonema limicola and Desulfonema magnum.</title>
        <authorList>
            <person name="Schnaars V."/>
            <person name="Wohlbrand L."/>
            <person name="Scheve S."/>
            <person name="Hinrichs C."/>
            <person name="Reinhardt R."/>
            <person name="Rabus R."/>
        </authorList>
    </citation>
    <scope>NUCLEOTIDE SEQUENCE</scope>
    <source>
        <strain evidence="2">5ac10</strain>
    </source>
</reference>
<evidence type="ECO:0000313" key="2">
    <source>
        <dbReference type="EMBL" id="QTA81839.1"/>
    </source>
</evidence>
<keyword evidence="2" id="KW-0378">Hydrolase</keyword>
<dbReference type="RefSeq" id="WP_207687823.1">
    <property type="nucleotide sequence ID" value="NZ_CP061799.1"/>
</dbReference>
<dbReference type="InterPro" id="IPR000073">
    <property type="entry name" value="AB_hydrolase_1"/>
</dbReference>
<feature type="domain" description="AB hydrolase-1" evidence="1">
    <location>
        <begin position="39"/>
        <end position="258"/>
    </location>
</feature>
<dbReference type="PANTHER" id="PTHR43689">
    <property type="entry name" value="HYDROLASE"/>
    <property type="match status" value="1"/>
</dbReference>
<dbReference type="AlphaFoldDB" id="A0A975GHY4"/>
<dbReference type="PANTHER" id="PTHR43689:SF8">
    <property type="entry name" value="ALPHA_BETA-HYDROLASES SUPERFAMILY PROTEIN"/>
    <property type="match status" value="1"/>
</dbReference>
<dbReference type="Gene3D" id="3.40.50.1820">
    <property type="entry name" value="alpha/beta hydrolase"/>
    <property type="match status" value="1"/>
</dbReference>
<dbReference type="SUPFAM" id="SSF53474">
    <property type="entry name" value="alpha/beta-Hydrolases"/>
    <property type="match status" value="1"/>
</dbReference>
<dbReference type="Pfam" id="PF12697">
    <property type="entry name" value="Abhydrolase_6"/>
    <property type="match status" value="1"/>
</dbReference>
<gene>
    <name evidence="2" type="ORF">dnl_41900</name>
</gene>
<dbReference type="InterPro" id="IPR029058">
    <property type="entry name" value="AB_hydrolase_fold"/>
</dbReference>
<dbReference type="KEGG" id="dli:dnl_41900"/>
<evidence type="ECO:0000259" key="1">
    <source>
        <dbReference type="Pfam" id="PF12697"/>
    </source>
</evidence>
<evidence type="ECO:0000313" key="3">
    <source>
        <dbReference type="Proteomes" id="UP000663720"/>
    </source>
</evidence>
<sequence>MSKLNITGNKIFYIQAADCNLRVKSIKPDNLKNNLPPLIFLHEGLGCIEMWKDFPEKLCNVLGAYGLIYERKGYGKMADRFGRKWPYDYLVKEATIYLPAFLKACNIKNAILVGHSDGGSIALIGAAERGDMIHSIITEAAHVFVEDITTLGIKEVVDSYENKNLKEKLARYHGKNTDTIFYRWAETWLDPEYRQWNIESFMPKITCPLLVLQGEDDEYATSAQVQKIKNQVSGPVKTELVPNCGHIPHFQAGEKVLEIMKDFILKNNSTPNLLRH</sequence>
<organism evidence="2 3">
    <name type="scientific">Desulfonema limicola</name>
    <dbReference type="NCBI Taxonomy" id="45656"/>
    <lineage>
        <taxon>Bacteria</taxon>
        <taxon>Pseudomonadati</taxon>
        <taxon>Thermodesulfobacteriota</taxon>
        <taxon>Desulfobacteria</taxon>
        <taxon>Desulfobacterales</taxon>
        <taxon>Desulfococcaceae</taxon>
        <taxon>Desulfonema</taxon>
    </lineage>
</organism>
<name>A0A975GHY4_9BACT</name>
<proteinExistence type="predicted"/>
<dbReference type="EMBL" id="CP061799">
    <property type="protein sequence ID" value="QTA81839.1"/>
    <property type="molecule type" value="Genomic_DNA"/>
</dbReference>
<keyword evidence="3" id="KW-1185">Reference proteome</keyword>